<organism evidence="10 11">
    <name type="scientific">Romboutsia sedimentorum</name>
    <dbReference type="NCBI Taxonomy" id="1368474"/>
    <lineage>
        <taxon>Bacteria</taxon>
        <taxon>Bacillati</taxon>
        <taxon>Bacillota</taxon>
        <taxon>Clostridia</taxon>
        <taxon>Peptostreptococcales</taxon>
        <taxon>Peptostreptococcaceae</taxon>
        <taxon>Romboutsia</taxon>
    </lineage>
</organism>
<dbReference type="RefSeq" id="WP_284131114.1">
    <property type="nucleotide sequence ID" value="NZ_JASKYM010000001.1"/>
</dbReference>
<evidence type="ECO:0000256" key="7">
    <source>
        <dbReference type="ARBA" id="ARBA00023136"/>
    </source>
</evidence>
<keyword evidence="11" id="KW-1185">Reference proteome</keyword>
<keyword evidence="7 8" id="KW-0472">Membrane</keyword>
<evidence type="ECO:0000256" key="8">
    <source>
        <dbReference type="SAM" id="Phobius"/>
    </source>
</evidence>
<sequence length="342" mass="38643">MRINAIITRIIRQFFRDKRTLALLILAPILILTLMNYVFSEQDAKLDIGVENENIQKTLSSLQKEENIFIITKEEAKTKFKNQELDAYIQNDNNDINVIVNGSDSSMNMKVLNVIKGAISKKMPNQANAPKLNIDNYYGSDDMETIDYIGPVLIGLFIFFFVFLISGVSFLRERTTGTLERLLATPIKRYEIVLGYLIGFGIFTIFQSTIISAYSIWVLDIYSAGEIGLILLITVIIALCALSLGMFLSSYANNELQMIQFIPLVILPQVFLCGLFSVRTMVEPLQWISKFMPLTYASKALNDVMICGASFMDILPSLGILLTFTVVFAILNILALKKHRIW</sequence>
<comment type="caution">
    <text evidence="10">The sequence shown here is derived from an EMBL/GenBank/DDBJ whole genome shotgun (WGS) entry which is preliminary data.</text>
</comment>
<evidence type="ECO:0000256" key="3">
    <source>
        <dbReference type="ARBA" id="ARBA00022448"/>
    </source>
</evidence>
<feature type="transmembrane region" description="Helical" evidence="8">
    <location>
        <begin position="192"/>
        <end position="217"/>
    </location>
</feature>
<comment type="similarity">
    <text evidence="2">Belongs to the ABC-2 integral membrane protein family.</text>
</comment>
<keyword evidence="5 8" id="KW-0812">Transmembrane</keyword>
<evidence type="ECO:0000256" key="2">
    <source>
        <dbReference type="ARBA" id="ARBA00007783"/>
    </source>
</evidence>
<evidence type="ECO:0000313" key="11">
    <source>
        <dbReference type="Proteomes" id="UP001301012"/>
    </source>
</evidence>
<protein>
    <submittedName>
        <fullName evidence="10">ABC transporter permease</fullName>
    </submittedName>
</protein>
<feature type="transmembrane region" description="Helical" evidence="8">
    <location>
        <begin position="229"/>
        <end position="249"/>
    </location>
</feature>
<dbReference type="PROSITE" id="PS51012">
    <property type="entry name" value="ABC_TM2"/>
    <property type="match status" value="1"/>
</dbReference>
<proteinExistence type="inferred from homology"/>
<dbReference type="InterPro" id="IPR047817">
    <property type="entry name" value="ABC2_TM_bact-type"/>
</dbReference>
<evidence type="ECO:0000256" key="4">
    <source>
        <dbReference type="ARBA" id="ARBA00022475"/>
    </source>
</evidence>
<dbReference type="InterPro" id="IPR013525">
    <property type="entry name" value="ABC2_TM"/>
</dbReference>
<accession>A0ABT7E5C0</accession>
<dbReference type="Pfam" id="PF12698">
    <property type="entry name" value="ABC2_membrane_3"/>
    <property type="match status" value="1"/>
</dbReference>
<evidence type="ECO:0000256" key="6">
    <source>
        <dbReference type="ARBA" id="ARBA00022989"/>
    </source>
</evidence>
<evidence type="ECO:0000256" key="1">
    <source>
        <dbReference type="ARBA" id="ARBA00004651"/>
    </source>
</evidence>
<comment type="subcellular location">
    <subcellularLocation>
        <location evidence="1">Cell membrane</location>
        <topology evidence="1">Multi-pass membrane protein</topology>
    </subcellularLocation>
</comment>
<dbReference type="InterPro" id="IPR051449">
    <property type="entry name" value="ABC-2_transporter_component"/>
</dbReference>
<keyword evidence="6 8" id="KW-1133">Transmembrane helix</keyword>
<evidence type="ECO:0000259" key="9">
    <source>
        <dbReference type="PROSITE" id="PS51012"/>
    </source>
</evidence>
<dbReference type="Proteomes" id="UP001301012">
    <property type="component" value="Unassembled WGS sequence"/>
</dbReference>
<feature type="transmembrane region" description="Helical" evidence="8">
    <location>
        <begin position="148"/>
        <end position="171"/>
    </location>
</feature>
<feature type="domain" description="ABC transmembrane type-2" evidence="9">
    <location>
        <begin position="96"/>
        <end position="339"/>
    </location>
</feature>
<feature type="transmembrane region" description="Helical" evidence="8">
    <location>
        <begin position="21"/>
        <end position="39"/>
    </location>
</feature>
<evidence type="ECO:0000313" key="10">
    <source>
        <dbReference type="EMBL" id="MDK2562129.1"/>
    </source>
</evidence>
<name>A0ABT7E5C0_9FIRM</name>
<dbReference type="PANTHER" id="PTHR30294:SF38">
    <property type="entry name" value="TRANSPORT PERMEASE PROTEIN"/>
    <property type="match status" value="1"/>
</dbReference>
<dbReference type="EMBL" id="JASKYM010000001">
    <property type="protein sequence ID" value="MDK2562129.1"/>
    <property type="molecule type" value="Genomic_DNA"/>
</dbReference>
<keyword evidence="4" id="KW-1003">Cell membrane</keyword>
<feature type="transmembrane region" description="Helical" evidence="8">
    <location>
        <begin position="314"/>
        <end position="336"/>
    </location>
</feature>
<reference evidence="10 11" key="1">
    <citation type="submission" date="2023-05" db="EMBL/GenBank/DDBJ databases">
        <title>Rombocin, a short stable natural nisin variant, displays selective antimicrobial activity against Listeria monocytogenes and employs dual mode of action to kill target bacterial strains.</title>
        <authorList>
            <person name="Wambui J."/>
            <person name="Stephan R."/>
            <person name="Kuipers O.P."/>
        </authorList>
    </citation>
    <scope>NUCLEOTIDE SEQUENCE [LARGE SCALE GENOMIC DNA]</scope>
    <source>
        <strain evidence="10 11">RC002</strain>
    </source>
</reference>
<dbReference type="PANTHER" id="PTHR30294">
    <property type="entry name" value="MEMBRANE COMPONENT OF ABC TRANSPORTER YHHJ-RELATED"/>
    <property type="match status" value="1"/>
</dbReference>
<gene>
    <name evidence="10" type="ORF">QOZ84_01100</name>
</gene>
<keyword evidence="3" id="KW-0813">Transport</keyword>
<feature type="transmembrane region" description="Helical" evidence="8">
    <location>
        <begin position="261"/>
        <end position="282"/>
    </location>
</feature>
<evidence type="ECO:0000256" key="5">
    <source>
        <dbReference type="ARBA" id="ARBA00022692"/>
    </source>
</evidence>